<protein>
    <submittedName>
        <fullName evidence="10">Phosphoglucomutase putative</fullName>
    </submittedName>
</protein>
<dbReference type="SUPFAM" id="SSF55957">
    <property type="entry name" value="Phosphoglucomutase, C-terminal domain"/>
    <property type="match status" value="1"/>
</dbReference>
<dbReference type="PRINTS" id="PR00509">
    <property type="entry name" value="PGMPMM"/>
</dbReference>
<dbReference type="InterPro" id="IPR005844">
    <property type="entry name" value="A-D-PHexomutase_a/b/a-I"/>
</dbReference>
<dbReference type="Pfam" id="PF02880">
    <property type="entry name" value="PGM_PMM_III"/>
    <property type="match status" value="1"/>
</dbReference>
<dbReference type="PANTHER" id="PTHR45745">
    <property type="entry name" value="PHOSPHOMANNOMUTASE 45A"/>
    <property type="match status" value="1"/>
</dbReference>
<dbReference type="GO" id="GO:0005634">
    <property type="term" value="C:nucleus"/>
    <property type="evidence" value="ECO:0007669"/>
    <property type="project" value="TreeGrafter"/>
</dbReference>
<name>F0W6A1_9STRA</name>
<evidence type="ECO:0000259" key="8">
    <source>
        <dbReference type="Pfam" id="PF02879"/>
    </source>
</evidence>
<dbReference type="Pfam" id="PF02879">
    <property type="entry name" value="PGM_PMM_II"/>
    <property type="match status" value="1"/>
</dbReference>
<dbReference type="GO" id="GO:0005975">
    <property type="term" value="P:carbohydrate metabolic process"/>
    <property type="evidence" value="ECO:0007669"/>
    <property type="project" value="InterPro"/>
</dbReference>
<organism evidence="10">
    <name type="scientific">Albugo laibachii Nc14</name>
    <dbReference type="NCBI Taxonomy" id="890382"/>
    <lineage>
        <taxon>Eukaryota</taxon>
        <taxon>Sar</taxon>
        <taxon>Stramenopiles</taxon>
        <taxon>Oomycota</taxon>
        <taxon>Peronosporomycetes</taxon>
        <taxon>Albuginales</taxon>
        <taxon>Albuginaceae</taxon>
        <taxon>Albugo</taxon>
    </lineage>
</organism>
<keyword evidence="5" id="KW-0460">Magnesium</keyword>
<evidence type="ECO:0000256" key="2">
    <source>
        <dbReference type="ARBA" id="ARBA00010231"/>
    </source>
</evidence>
<comment type="similarity">
    <text evidence="2">Belongs to the phosphohexose mutase family.</text>
</comment>
<dbReference type="AlphaFoldDB" id="F0W6A1"/>
<proteinExistence type="inferred from homology"/>
<dbReference type="InterPro" id="IPR016066">
    <property type="entry name" value="A-D-PHexomutase_CS"/>
</dbReference>
<dbReference type="HOGENOM" id="CLU_016950_0_1_1"/>
<feature type="domain" description="Alpha-D-phosphohexomutase alpha/beta/alpha" evidence="8">
    <location>
        <begin position="226"/>
        <end position="331"/>
    </location>
</feature>
<dbReference type="GO" id="GO:0008973">
    <property type="term" value="F:phosphopentomutase activity"/>
    <property type="evidence" value="ECO:0007669"/>
    <property type="project" value="TreeGrafter"/>
</dbReference>
<reference evidence="10" key="1">
    <citation type="journal article" date="2011" name="PLoS Biol.">
        <title>Gene gain and loss during evolution of obligate parasitism in the white rust pathogen of Arabidopsis thaliana.</title>
        <authorList>
            <person name="Kemen E."/>
            <person name="Gardiner A."/>
            <person name="Schultz-Larsen T."/>
            <person name="Kemen A.C."/>
            <person name="Balmuth A.L."/>
            <person name="Robert-Seilaniantz A."/>
            <person name="Bailey K."/>
            <person name="Holub E."/>
            <person name="Studholme D.J."/>
            <person name="Maclean D."/>
            <person name="Jones J.D."/>
        </authorList>
    </citation>
    <scope>NUCLEOTIDE SEQUENCE</scope>
</reference>
<feature type="domain" description="Alpha-D-phosphohexomutase alpha/beta/alpha" evidence="7">
    <location>
        <begin position="49"/>
        <end position="193"/>
    </location>
</feature>
<dbReference type="InterPro" id="IPR036900">
    <property type="entry name" value="A-D-PHexomutase_C_sf"/>
</dbReference>
<dbReference type="Pfam" id="PF02878">
    <property type="entry name" value="PGM_PMM_I"/>
    <property type="match status" value="1"/>
</dbReference>
<keyword evidence="4" id="KW-0479">Metal-binding</keyword>
<dbReference type="CDD" id="cd05799">
    <property type="entry name" value="PGM2"/>
    <property type="match status" value="1"/>
</dbReference>
<dbReference type="InterPro" id="IPR005845">
    <property type="entry name" value="A-D-PHexomutase_a/b/a-II"/>
</dbReference>
<evidence type="ECO:0000256" key="1">
    <source>
        <dbReference type="ARBA" id="ARBA00001946"/>
    </source>
</evidence>
<dbReference type="GO" id="GO:0000287">
    <property type="term" value="F:magnesium ion binding"/>
    <property type="evidence" value="ECO:0007669"/>
    <property type="project" value="InterPro"/>
</dbReference>
<dbReference type="PANTHER" id="PTHR45745:SF1">
    <property type="entry name" value="PHOSPHOGLUCOMUTASE 2B-RELATED"/>
    <property type="match status" value="1"/>
</dbReference>
<keyword evidence="3" id="KW-0597">Phosphoprotein</keyword>
<evidence type="ECO:0000313" key="10">
    <source>
        <dbReference type="EMBL" id="CCA16644.1"/>
    </source>
</evidence>
<evidence type="ECO:0000256" key="6">
    <source>
        <dbReference type="ARBA" id="ARBA00023235"/>
    </source>
</evidence>
<dbReference type="InterPro" id="IPR005846">
    <property type="entry name" value="A-D-PHexomutase_a/b/a-III"/>
</dbReference>
<dbReference type="InterPro" id="IPR005841">
    <property type="entry name" value="Alpha-D-phosphohexomutase_SF"/>
</dbReference>
<evidence type="ECO:0000259" key="7">
    <source>
        <dbReference type="Pfam" id="PF02878"/>
    </source>
</evidence>
<dbReference type="EMBL" id="FR824069">
    <property type="protein sequence ID" value="CCA16644.1"/>
    <property type="molecule type" value="Genomic_DNA"/>
</dbReference>
<comment type="cofactor">
    <cofactor evidence="1">
        <name>Mg(2+)</name>
        <dbReference type="ChEBI" id="CHEBI:18420"/>
    </cofactor>
</comment>
<evidence type="ECO:0000256" key="4">
    <source>
        <dbReference type="ARBA" id="ARBA00022723"/>
    </source>
</evidence>
<accession>F0W6A1</accession>
<dbReference type="InterPro" id="IPR016055">
    <property type="entry name" value="A-D-PHexomutase_a/b/a-I/II/III"/>
</dbReference>
<feature type="domain" description="Alpha-D-phosphohexomutase alpha/beta/alpha" evidence="9">
    <location>
        <begin position="344"/>
        <end position="471"/>
    </location>
</feature>
<sequence>MSQTVEPNYIKIARQWIEWDVNAETKANVQELIDTNDEVSLQKMFGNRLAFGTAGLRGPMGPGTNAMNDIIVIQTTQGLCEYLNVTLSAGFKTMGIAIGYDHRRQGSLNSKRFAELTTAVVVSYGCKVFFYDEFVPTPLIPFLLEQKRCAAGIMITASHNPKKDNGYKLYGPNGCQIISPQDTLISAYIERNQMPWQNYSDEFVRSSIYEATSGLVEFPLKEMTDRYFTRMQEKLCRFPADNSSTEAKFVYTSMHGVGHPFLTRAFRAFQLPAYIPVQDQILPHPDFPTVDFPNPEEGKGSLFLAMKTGEENAANLILANDPDADRLAVAECDRKSLEWTIFTGNEIGLLFGHWEMTQHLERNPSMDRSKLYFVASTVSSKMLGAVASAHSAQFAETLSGFKWIGNKVDELRQSGHTVLFSFEEAIGFCVGDLVKDKDGISAAVVFAEMAVQLYKRKTTVKAFLKDLYDQYGHFISYNHYVRCDDPIKVRAIFERLRNDGQYMKTCGGFSIQYVRDMTKGIDTSQPNGRALLPTTPSTQMITFSFTNGCTATLRTSGTEPKIKFYVEIAGKPHECRSELKQTLLKLVDEIIGQMLRPTENGLEKPSRLDIS</sequence>
<gene>
    <name evidence="10" type="primary">AlNc14C24G2401</name>
    <name evidence="10" type="ORF">ALNC14_027870</name>
</gene>
<dbReference type="SUPFAM" id="SSF53738">
    <property type="entry name" value="Phosphoglucomutase, first 3 domains"/>
    <property type="match status" value="3"/>
</dbReference>
<dbReference type="GO" id="GO:0006166">
    <property type="term" value="P:purine ribonucleoside salvage"/>
    <property type="evidence" value="ECO:0007669"/>
    <property type="project" value="TreeGrafter"/>
</dbReference>
<dbReference type="Gene3D" id="3.40.120.10">
    <property type="entry name" value="Alpha-D-Glucose-1,6-Bisphosphate, subunit A, domain 3"/>
    <property type="match status" value="3"/>
</dbReference>
<evidence type="ECO:0000256" key="5">
    <source>
        <dbReference type="ARBA" id="ARBA00022842"/>
    </source>
</evidence>
<reference evidence="10" key="2">
    <citation type="submission" date="2011-02" db="EMBL/GenBank/DDBJ databases">
        <authorList>
            <person name="MacLean D."/>
        </authorList>
    </citation>
    <scope>NUCLEOTIDE SEQUENCE</scope>
</reference>
<evidence type="ECO:0000256" key="3">
    <source>
        <dbReference type="ARBA" id="ARBA00022553"/>
    </source>
</evidence>
<evidence type="ECO:0000259" key="9">
    <source>
        <dbReference type="Pfam" id="PF02880"/>
    </source>
</evidence>
<keyword evidence="6" id="KW-0413">Isomerase</keyword>
<dbReference type="PROSITE" id="PS00710">
    <property type="entry name" value="PGM_PMM"/>
    <property type="match status" value="1"/>
</dbReference>